<protein>
    <recommendedName>
        <fullName evidence="2">DUF4232 domain-containing protein</fullName>
    </recommendedName>
</protein>
<name>A0ABP8TEA1_9ACTN</name>
<keyword evidence="1" id="KW-0732">Signal</keyword>
<reference evidence="4" key="1">
    <citation type="journal article" date="2019" name="Int. J. Syst. Evol. Microbiol.">
        <title>The Global Catalogue of Microorganisms (GCM) 10K type strain sequencing project: providing services to taxonomists for standard genome sequencing and annotation.</title>
        <authorList>
            <consortium name="The Broad Institute Genomics Platform"/>
            <consortium name="The Broad Institute Genome Sequencing Center for Infectious Disease"/>
            <person name="Wu L."/>
            <person name="Ma J."/>
        </authorList>
    </citation>
    <scope>NUCLEOTIDE SEQUENCE [LARGE SCALE GENOMIC DNA]</scope>
    <source>
        <strain evidence="4">JCM 17938</strain>
    </source>
</reference>
<dbReference type="RefSeq" id="WP_345346939.1">
    <property type="nucleotide sequence ID" value="NZ_BAABHJ010000001.1"/>
</dbReference>
<comment type="caution">
    <text evidence="3">The sequence shown here is derived from an EMBL/GenBank/DDBJ whole genome shotgun (WGS) entry which is preliminary data.</text>
</comment>
<dbReference type="Pfam" id="PF14016">
    <property type="entry name" value="DUF4232"/>
    <property type="match status" value="1"/>
</dbReference>
<feature type="signal peptide" evidence="1">
    <location>
        <begin position="1"/>
        <end position="27"/>
    </location>
</feature>
<feature type="chain" id="PRO_5047162362" description="DUF4232 domain-containing protein" evidence="1">
    <location>
        <begin position="28"/>
        <end position="162"/>
    </location>
</feature>
<evidence type="ECO:0000259" key="2">
    <source>
        <dbReference type="Pfam" id="PF14016"/>
    </source>
</evidence>
<keyword evidence="4" id="KW-1185">Reference proteome</keyword>
<evidence type="ECO:0000313" key="4">
    <source>
        <dbReference type="Proteomes" id="UP001500212"/>
    </source>
</evidence>
<proteinExistence type="predicted"/>
<accession>A0ABP8TEA1</accession>
<gene>
    <name evidence="3" type="ORF">GCM10023195_03220</name>
</gene>
<dbReference type="EMBL" id="BAABHJ010000001">
    <property type="protein sequence ID" value="GAA4601323.1"/>
    <property type="molecule type" value="Genomic_DNA"/>
</dbReference>
<organism evidence="3 4">
    <name type="scientific">Actinoallomurus liliacearum</name>
    <dbReference type="NCBI Taxonomy" id="1080073"/>
    <lineage>
        <taxon>Bacteria</taxon>
        <taxon>Bacillati</taxon>
        <taxon>Actinomycetota</taxon>
        <taxon>Actinomycetes</taxon>
        <taxon>Streptosporangiales</taxon>
        <taxon>Thermomonosporaceae</taxon>
        <taxon>Actinoallomurus</taxon>
    </lineage>
</organism>
<sequence length="162" mass="16882">MKLSTTLAMTGVAGAIAVAGLAAPAQAATPVAKAPACSVAKNRLVLQFAHGYPEGKKIDQPLSISTKGKKTCLLIGRPVVRLLNKKHKVIGVYRGAKGQALVGPGREAVFHLAFTTGGKHPVHPAYVRVTVSPKAGTFASVKWNSNTPSSKIKVGAIKPWLD</sequence>
<evidence type="ECO:0000313" key="3">
    <source>
        <dbReference type="EMBL" id="GAA4601323.1"/>
    </source>
</evidence>
<dbReference type="InterPro" id="IPR025326">
    <property type="entry name" value="DUF4232"/>
</dbReference>
<evidence type="ECO:0000256" key="1">
    <source>
        <dbReference type="SAM" id="SignalP"/>
    </source>
</evidence>
<dbReference type="Proteomes" id="UP001500212">
    <property type="component" value="Unassembled WGS sequence"/>
</dbReference>
<feature type="domain" description="DUF4232" evidence="2">
    <location>
        <begin position="60"/>
        <end position="156"/>
    </location>
</feature>